<dbReference type="GO" id="GO:0003723">
    <property type="term" value="F:RNA binding"/>
    <property type="evidence" value="ECO:0007669"/>
    <property type="project" value="UniProtKB-UniRule"/>
</dbReference>
<dbReference type="Proteomes" id="UP000095280">
    <property type="component" value="Unplaced"/>
</dbReference>
<sequence length="374" mass="42594">MSVSTVKSAIRLPPLPSLADLLRMLDLRARRQLSQNFLLEPRLLNKLAKAAKPLAGCHVLEIGCGPGGFTRELFREGAQRVVGVELDRRFQPCLENLQDCVRAADRDLELHFTSAVNFSTDGLFTQREQDLSADWHSQQLPKIRLVGNLPFNISTPLLMTWLQDIAERRSVWQHGRVPLVLTFQKEFADRLLADTWTRSRGRPSILTQYLCEARRCFDISGRAFLPQAKVDVTVVRLVPLRQPLIPVPYPYVNKLVKHAFAFPNKSLVACMETLFPPDRCDLLIRLFAETGTQPQCTPRELSIAQFSDLCQAYHRMCQTEGSELFDFTYIGKEDLWRTRKSVQRKVLNGLTVNYFTVANIVNKTRLAQQANQSG</sequence>
<accession>A0A1I8GBQ9</accession>
<evidence type="ECO:0000259" key="8">
    <source>
        <dbReference type="SMART" id="SM00650"/>
    </source>
</evidence>
<feature type="binding site" evidence="6">
    <location>
        <position position="36"/>
    </location>
    <ligand>
        <name>S-adenosyl-L-methionine</name>
        <dbReference type="ChEBI" id="CHEBI:59789"/>
    </ligand>
</feature>
<evidence type="ECO:0000256" key="2">
    <source>
        <dbReference type="ARBA" id="ARBA00022603"/>
    </source>
</evidence>
<dbReference type="GO" id="GO:0000179">
    <property type="term" value="F:rRNA (adenine-N6,N6-)-dimethyltransferase activity"/>
    <property type="evidence" value="ECO:0007669"/>
    <property type="project" value="UniProtKB-UniRule"/>
</dbReference>
<name>A0A1I8GBQ9_9PLAT</name>
<comment type="similarity">
    <text evidence="6 7">Belongs to the class I-like SAM-binding methyltransferase superfamily. rRNA adenine N(6)-methyltransferase family.</text>
</comment>
<feature type="domain" description="Ribosomal RNA adenine methylase transferase N-terminal" evidence="8">
    <location>
        <begin position="43"/>
        <end position="241"/>
    </location>
</feature>
<dbReference type="SUPFAM" id="SSF53335">
    <property type="entry name" value="S-adenosyl-L-methionine-dependent methyltransferases"/>
    <property type="match status" value="1"/>
</dbReference>
<dbReference type="SMART" id="SM00650">
    <property type="entry name" value="rADc"/>
    <property type="match status" value="1"/>
</dbReference>
<feature type="binding site" evidence="6">
    <location>
        <position position="63"/>
    </location>
    <ligand>
        <name>S-adenosyl-L-methionine</name>
        <dbReference type="ChEBI" id="CHEBI:59789"/>
    </ligand>
</feature>
<dbReference type="CDD" id="cd02440">
    <property type="entry name" value="AdoMet_MTases"/>
    <property type="match status" value="1"/>
</dbReference>
<feature type="binding site" evidence="6">
    <location>
        <position position="148"/>
    </location>
    <ligand>
        <name>S-adenosyl-L-methionine</name>
        <dbReference type="ChEBI" id="CHEBI:59789"/>
    </ligand>
</feature>
<proteinExistence type="inferred from homology"/>
<feature type="binding site" evidence="6">
    <location>
        <position position="85"/>
    </location>
    <ligand>
        <name>S-adenosyl-L-methionine</name>
        <dbReference type="ChEBI" id="CHEBI:59789"/>
    </ligand>
</feature>
<comment type="subcellular location">
    <subcellularLocation>
        <location evidence="1">Mitochondrion</location>
    </subcellularLocation>
</comment>
<dbReference type="InterPro" id="IPR020598">
    <property type="entry name" value="rRNA_Ade_methylase_Trfase_N"/>
</dbReference>
<evidence type="ECO:0000313" key="9">
    <source>
        <dbReference type="Proteomes" id="UP000095280"/>
    </source>
</evidence>
<reference evidence="10" key="1">
    <citation type="submission" date="2016-11" db="UniProtKB">
        <authorList>
            <consortium name="WormBaseParasite"/>
        </authorList>
    </citation>
    <scope>IDENTIFICATION</scope>
</reference>
<dbReference type="Gene3D" id="1.10.8.100">
    <property type="entry name" value="Ribosomal RNA adenine dimethylase-like, domain 2"/>
    <property type="match status" value="1"/>
</dbReference>
<keyword evidence="5 6" id="KW-0694">RNA-binding</keyword>
<evidence type="ECO:0000256" key="7">
    <source>
        <dbReference type="RuleBase" id="RU362106"/>
    </source>
</evidence>
<evidence type="ECO:0000313" key="10">
    <source>
        <dbReference type="WBParaSite" id="maker-uti_cns_0001477-snap-gene-0.13-mRNA-1"/>
    </source>
</evidence>
<evidence type="ECO:0000256" key="4">
    <source>
        <dbReference type="ARBA" id="ARBA00022691"/>
    </source>
</evidence>
<dbReference type="WBParaSite" id="maker-uti_cns_0001477-snap-gene-0.13-mRNA-1">
    <property type="protein sequence ID" value="maker-uti_cns_0001477-snap-gene-0.13-mRNA-1"/>
    <property type="gene ID" value="maker-uti_cns_0001477-snap-gene-0.13"/>
</dbReference>
<dbReference type="GO" id="GO:0005759">
    <property type="term" value="C:mitochondrial matrix"/>
    <property type="evidence" value="ECO:0007669"/>
    <property type="project" value="TreeGrafter"/>
</dbReference>
<dbReference type="PANTHER" id="PTHR11727">
    <property type="entry name" value="DIMETHYLADENOSINE TRANSFERASE"/>
    <property type="match status" value="1"/>
</dbReference>
<dbReference type="PROSITE" id="PS01131">
    <property type="entry name" value="RRNA_A_DIMETH"/>
    <property type="match status" value="1"/>
</dbReference>
<dbReference type="Pfam" id="PF00398">
    <property type="entry name" value="RrnaAD"/>
    <property type="match status" value="1"/>
</dbReference>
<evidence type="ECO:0000256" key="3">
    <source>
        <dbReference type="ARBA" id="ARBA00022679"/>
    </source>
</evidence>
<keyword evidence="4 6" id="KW-0949">S-adenosyl-L-methionine</keyword>
<keyword evidence="7" id="KW-0698">rRNA processing</keyword>
<feature type="binding site" evidence="6">
    <location>
        <position position="38"/>
    </location>
    <ligand>
        <name>S-adenosyl-L-methionine</name>
        <dbReference type="ChEBI" id="CHEBI:59789"/>
    </ligand>
</feature>
<dbReference type="InterPro" id="IPR001737">
    <property type="entry name" value="KsgA/Erm"/>
</dbReference>
<dbReference type="InterPro" id="IPR029063">
    <property type="entry name" value="SAM-dependent_MTases_sf"/>
</dbReference>
<dbReference type="GO" id="GO:0006391">
    <property type="term" value="P:transcription initiation at mitochondrial promoter"/>
    <property type="evidence" value="ECO:0007669"/>
    <property type="project" value="TreeGrafter"/>
</dbReference>
<dbReference type="AlphaFoldDB" id="A0A1I8GBQ9"/>
<evidence type="ECO:0000256" key="5">
    <source>
        <dbReference type="ARBA" id="ARBA00022884"/>
    </source>
</evidence>
<keyword evidence="3 6" id="KW-0808">Transferase</keyword>
<evidence type="ECO:0000256" key="6">
    <source>
        <dbReference type="PROSITE-ProRule" id="PRU01026"/>
    </source>
</evidence>
<dbReference type="PROSITE" id="PS51689">
    <property type="entry name" value="SAM_RNA_A_N6_MT"/>
    <property type="match status" value="1"/>
</dbReference>
<dbReference type="EC" id="2.1.1.-" evidence="7"/>
<protein>
    <recommendedName>
        <fullName evidence="7">rRNA adenine N(6)-methyltransferase</fullName>
        <ecNumber evidence="7">2.1.1.-</ecNumber>
    </recommendedName>
</protein>
<comment type="caution">
    <text evidence="6">Lacks conserved residue(s) required for the propagation of feature annotation.</text>
</comment>
<keyword evidence="2 6" id="KW-0489">Methyltransferase</keyword>
<organism evidence="9 10">
    <name type="scientific">Macrostomum lignano</name>
    <dbReference type="NCBI Taxonomy" id="282301"/>
    <lineage>
        <taxon>Eukaryota</taxon>
        <taxon>Metazoa</taxon>
        <taxon>Spiralia</taxon>
        <taxon>Lophotrochozoa</taxon>
        <taxon>Platyhelminthes</taxon>
        <taxon>Rhabditophora</taxon>
        <taxon>Macrostomorpha</taxon>
        <taxon>Macrostomida</taxon>
        <taxon>Macrostomidae</taxon>
        <taxon>Macrostomum</taxon>
    </lineage>
</organism>
<dbReference type="InterPro" id="IPR023165">
    <property type="entry name" value="rRNA_Ade_diMease-like_C"/>
</dbReference>
<dbReference type="GO" id="GO:0034246">
    <property type="term" value="F:mitochondrial transcription factor activity"/>
    <property type="evidence" value="ECO:0007669"/>
    <property type="project" value="TreeGrafter"/>
</dbReference>
<dbReference type="PANTHER" id="PTHR11727:SF17">
    <property type="entry name" value="DIMETHYLADENOSINE TRANSFERASE 1, MITOCHONDRIAL"/>
    <property type="match status" value="1"/>
</dbReference>
<evidence type="ECO:0000256" key="1">
    <source>
        <dbReference type="ARBA" id="ARBA00004173"/>
    </source>
</evidence>
<keyword evidence="9" id="KW-1185">Reference proteome</keyword>
<dbReference type="Gene3D" id="3.40.50.150">
    <property type="entry name" value="Vaccinia Virus protein VP39"/>
    <property type="match status" value="1"/>
</dbReference>
<dbReference type="InterPro" id="IPR020596">
    <property type="entry name" value="rRNA_Ade_Mease_Trfase_CS"/>
</dbReference>